<dbReference type="Pfam" id="PF01411">
    <property type="entry name" value="tRNA-synt_2c"/>
    <property type="match status" value="1"/>
</dbReference>
<dbReference type="Gene3D" id="3.30.54.20">
    <property type="match status" value="1"/>
</dbReference>
<dbReference type="GO" id="GO:0004813">
    <property type="term" value="F:alanine-tRNA ligase activity"/>
    <property type="evidence" value="ECO:0007669"/>
    <property type="project" value="UniProtKB-UniRule"/>
</dbReference>
<protein>
    <recommendedName>
        <fullName evidence="12">Alanine--tRNA ligase</fullName>
        <ecNumber evidence="12">6.1.1.7</ecNumber>
    </recommendedName>
    <alternativeName>
        <fullName evidence="12">Alanyl-tRNA synthetase</fullName>
        <shortName evidence="12">AlaRS</shortName>
    </alternativeName>
</protein>
<keyword evidence="5 12" id="KW-0479">Metal-binding</keyword>
<dbReference type="GO" id="GO:0008270">
    <property type="term" value="F:zinc ion binding"/>
    <property type="evidence" value="ECO:0007669"/>
    <property type="project" value="UniProtKB-UniRule"/>
</dbReference>
<evidence type="ECO:0000313" key="14">
    <source>
        <dbReference type="EMBL" id="KIT17177.1"/>
    </source>
</evidence>
<dbReference type="RefSeq" id="WP_043917759.1">
    <property type="nucleotide sequence ID" value="NZ_FZPF01000007.1"/>
</dbReference>
<dbReference type="Gene3D" id="3.30.980.10">
    <property type="entry name" value="Threonyl-trna Synthetase, Chain A, domain 2"/>
    <property type="match status" value="1"/>
</dbReference>
<dbReference type="FunFam" id="3.30.54.20:FF:000001">
    <property type="entry name" value="Alanine--tRNA ligase"/>
    <property type="match status" value="1"/>
</dbReference>
<dbReference type="GO" id="GO:0005524">
    <property type="term" value="F:ATP binding"/>
    <property type="evidence" value="ECO:0007669"/>
    <property type="project" value="UniProtKB-UniRule"/>
</dbReference>
<dbReference type="GO" id="GO:0006419">
    <property type="term" value="P:alanyl-tRNA aminoacylation"/>
    <property type="evidence" value="ECO:0007669"/>
    <property type="project" value="UniProtKB-UniRule"/>
</dbReference>
<dbReference type="SMART" id="SM00863">
    <property type="entry name" value="tRNA_SAD"/>
    <property type="match status" value="1"/>
</dbReference>
<dbReference type="FunFam" id="2.40.30.130:FF:000001">
    <property type="entry name" value="Alanine--tRNA ligase"/>
    <property type="match status" value="1"/>
</dbReference>
<keyword evidence="4 12" id="KW-0436">Ligase</keyword>
<comment type="function">
    <text evidence="12">Catalyzes the attachment of alanine to tRNA(Ala) in a two-step reaction: alanine is first activated by ATP to form Ala-AMP and then transferred to the acceptor end of tRNA(Ala). Also edits incorrectly charged Ser-tRNA(Ala) and Gly-tRNA(Ala) via its editing domain.</text>
</comment>
<feature type="binding site" evidence="12">
    <location>
        <position position="567"/>
    </location>
    <ligand>
        <name>Zn(2+)</name>
        <dbReference type="ChEBI" id="CHEBI:29105"/>
    </ligand>
</feature>
<dbReference type="InterPro" id="IPR023033">
    <property type="entry name" value="Ala_tRNA_ligase_euk/bac"/>
</dbReference>
<dbReference type="InterPro" id="IPR050058">
    <property type="entry name" value="Ala-tRNA_ligase"/>
</dbReference>
<dbReference type="PANTHER" id="PTHR11777:SF9">
    <property type="entry name" value="ALANINE--TRNA LIGASE, CYTOPLASMIC"/>
    <property type="match status" value="1"/>
</dbReference>
<comment type="catalytic activity">
    <reaction evidence="12">
        <text>tRNA(Ala) + L-alanine + ATP = L-alanyl-tRNA(Ala) + AMP + diphosphate</text>
        <dbReference type="Rhea" id="RHEA:12540"/>
        <dbReference type="Rhea" id="RHEA-COMP:9657"/>
        <dbReference type="Rhea" id="RHEA-COMP:9923"/>
        <dbReference type="ChEBI" id="CHEBI:30616"/>
        <dbReference type="ChEBI" id="CHEBI:33019"/>
        <dbReference type="ChEBI" id="CHEBI:57972"/>
        <dbReference type="ChEBI" id="CHEBI:78442"/>
        <dbReference type="ChEBI" id="CHEBI:78497"/>
        <dbReference type="ChEBI" id="CHEBI:456215"/>
        <dbReference type="EC" id="6.1.1.7"/>
    </reaction>
</comment>
<reference evidence="14 15" key="1">
    <citation type="submission" date="2015-02" db="EMBL/GenBank/DDBJ databases">
        <title>Genome Sequence of Jannaschia aquimarina DSM28248, a member of the Roseobacter clade.</title>
        <authorList>
            <person name="Voget S."/>
            <person name="Daniel R."/>
        </authorList>
    </citation>
    <scope>NUCLEOTIDE SEQUENCE [LARGE SCALE GENOMIC DNA]</scope>
    <source>
        <strain evidence="14 15">GSW-M26</strain>
    </source>
</reference>
<evidence type="ECO:0000256" key="11">
    <source>
        <dbReference type="ARBA" id="ARBA00023146"/>
    </source>
</evidence>
<evidence type="ECO:0000256" key="6">
    <source>
        <dbReference type="ARBA" id="ARBA00022741"/>
    </source>
</evidence>
<evidence type="ECO:0000256" key="5">
    <source>
        <dbReference type="ARBA" id="ARBA00022723"/>
    </source>
</evidence>
<dbReference type="SUPFAM" id="SSF50447">
    <property type="entry name" value="Translation proteins"/>
    <property type="match status" value="1"/>
</dbReference>
<dbReference type="Gene3D" id="3.30.930.10">
    <property type="entry name" value="Bira Bifunctional Protein, Domain 2"/>
    <property type="match status" value="1"/>
</dbReference>
<dbReference type="AlphaFoldDB" id="A0A0D1CQX3"/>
<evidence type="ECO:0000256" key="1">
    <source>
        <dbReference type="ARBA" id="ARBA00004496"/>
    </source>
</evidence>
<dbReference type="EC" id="6.1.1.7" evidence="12"/>
<dbReference type="Pfam" id="PF07973">
    <property type="entry name" value="tRNA_SAD"/>
    <property type="match status" value="1"/>
</dbReference>
<dbReference type="Gene3D" id="2.40.30.130">
    <property type="match status" value="1"/>
</dbReference>
<dbReference type="HAMAP" id="MF_00036_B">
    <property type="entry name" value="Ala_tRNA_synth_B"/>
    <property type="match status" value="1"/>
</dbReference>
<keyword evidence="12" id="KW-0963">Cytoplasm</keyword>
<dbReference type="InterPro" id="IPR012947">
    <property type="entry name" value="tRNA_SAD"/>
</dbReference>
<dbReference type="SUPFAM" id="SSF101353">
    <property type="entry name" value="Putative anticodon-binding domain of alanyl-tRNA synthetase (AlaRS)"/>
    <property type="match status" value="1"/>
</dbReference>
<dbReference type="PATRIC" id="fig|935700.4.peg.949"/>
<evidence type="ECO:0000256" key="12">
    <source>
        <dbReference type="HAMAP-Rule" id="MF_00036"/>
    </source>
</evidence>
<evidence type="ECO:0000256" key="10">
    <source>
        <dbReference type="ARBA" id="ARBA00022917"/>
    </source>
</evidence>
<dbReference type="InterPro" id="IPR018165">
    <property type="entry name" value="Ala-tRNA-synth_IIc_core"/>
</dbReference>
<dbReference type="GO" id="GO:0002161">
    <property type="term" value="F:aminoacyl-tRNA deacylase activity"/>
    <property type="evidence" value="ECO:0007669"/>
    <property type="project" value="TreeGrafter"/>
</dbReference>
<dbReference type="GO" id="GO:0045892">
    <property type="term" value="P:negative regulation of DNA-templated transcription"/>
    <property type="evidence" value="ECO:0007669"/>
    <property type="project" value="TreeGrafter"/>
</dbReference>
<feature type="binding site" evidence="12">
    <location>
        <position position="681"/>
    </location>
    <ligand>
        <name>Zn(2+)</name>
        <dbReference type="ChEBI" id="CHEBI:29105"/>
    </ligand>
</feature>
<dbReference type="SUPFAM" id="SSF55186">
    <property type="entry name" value="ThrRS/AlaRS common domain"/>
    <property type="match status" value="1"/>
</dbReference>
<dbReference type="FunFam" id="3.30.930.10:FF:000004">
    <property type="entry name" value="Alanine--tRNA ligase"/>
    <property type="match status" value="1"/>
</dbReference>
<proteinExistence type="inferred from homology"/>
<keyword evidence="3 12" id="KW-0820">tRNA-binding</keyword>
<dbReference type="STRING" id="935700.jaqu_09070"/>
<feature type="domain" description="Alanyl-transfer RNA synthetases family profile" evidence="13">
    <location>
        <begin position="2"/>
        <end position="720"/>
    </location>
</feature>
<dbReference type="InterPro" id="IPR018164">
    <property type="entry name" value="Ala-tRNA-synth_IIc_N"/>
</dbReference>
<organism evidence="14 15">
    <name type="scientific">Jannaschia aquimarina</name>
    <dbReference type="NCBI Taxonomy" id="935700"/>
    <lineage>
        <taxon>Bacteria</taxon>
        <taxon>Pseudomonadati</taxon>
        <taxon>Pseudomonadota</taxon>
        <taxon>Alphaproteobacteria</taxon>
        <taxon>Rhodobacterales</taxon>
        <taxon>Roseobacteraceae</taxon>
        <taxon>Jannaschia</taxon>
    </lineage>
</organism>
<dbReference type="InterPro" id="IPR002318">
    <property type="entry name" value="Ala-tRNA-lgiase_IIc"/>
</dbReference>
<comment type="domain">
    <text evidence="12">Consists of three domains; the N-terminal catalytic domain, the editing domain and the C-terminal C-Ala domain. The editing domain removes incorrectly charged amino acids, while the C-Ala domain, along with tRNA(Ala), serves as a bridge to cooperatively bring together the editing and aminoacylation centers thus stimulating deacylation of misacylated tRNAs.</text>
</comment>
<dbReference type="OrthoDB" id="9803884at2"/>
<dbReference type="PROSITE" id="PS50860">
    <property type="entry name" value="AA_TRNA_LIGASE_II_ALA"/>
    <property type="match status" value="1"/>
</dbReference>
<dbReference type="GO" id="GO:0005829">
    <property type="term" value="C:cytosol"/>
    <property type="evidence" value="ECO:0007669"/>
    <property type="project" value="TreeGrafter"/>
</dbReference>
<dbReference type="InterPro" id="IPR045864">
    <property type="entry name" value="aa-tRNA-synth_II/BPL/LPL"/>
</dbReference>
<keyword evidence="8 12" id="KW-0067">ATP-binding</keyword>
<comment type="caution">
    <text evidence="14">The sequence shown here is derived from an EMBL/GenBank/DDBJ whole genome shotgun (WGS) entry which is preliminary data.</text>
</comment>
<dbReference type="InterPro" id="IPR003156">
    <property type="entry name" value="DHHA1_dom"/>
</dbReference>
<dbReference type="Proteomes" id="UP000032232">
    <property type="component" value="Unassembled WGS sequence"/>
</dbReference>
<dbReference type="NCBIfam" id="TIGR00344">
    <property type="entry name" value="alaS"/>
    <property type="match status" value="1"/>
</dbReference>
<dbReference type="FunFam" id="3.30.980.10:FF:000004">
    <property type="entry name" value="Alanine--tRNA ligase, cytoplasmic"/>
    <property type="match status" value="1"/>
</dbReference>
<gene>
    <name evidence="14" type="primary">alaS_1</name>
    <name evidence="12" type="synonym">alaS</name>
    <name evidence="14" type="ORF">jaqu_09070</name>
</gene>
<dbReference type="GO" id="GO:0000049">
    <property type="term" value="F:tRNA binding"/>
    <property type="evidence" value="ECO:0007669"/>
    <property type="project" value="UniProtKB-KW"/>
</dbReference>
<dbReference type="Gene3D" id="3.10.310.40">
    <property type="match status" value="1"/>
</dbReference>
<name>A0A0D1CQX3_9RHOB</name>
<keyword evidence="10 12" id="KW-0648">Protein biosynthesis</keyword>
<dbReference type="FunFam" id="3.10.310.40:FF:000001">
    <property type="entry name" value="Alanine--tRNA ligase"/>
    <property type="match status" value="1"/>
</dbReference>
<sequence length="882" mass="94892">MASLNDIRSTFLDYFARNGHAVVDSSPLVPRNDPTLMFTNSGMVQFKNVFTGVEHRDYRRATTSQKCVRAGGKHNDLDNVGYTARHHTFFEMLGNFSFGDYFKSEAIPFAWELLTKEFGIPADRMLVTIYHDDDEAAAIWKKTAGLPDERIIRIATDDNFWRMGPTGPCGPCTEIFFDHGDQIPGGPPGSPDEDGDRFIEIWNLVFMQNEQFADGSMKPLDMQSIDTGMGLERIGALLQGKHDNYDTDLMRTLIEASADATSTDPDGDARIHHRVIADHLRSTSFLIADGVMPSNEGRGYVLRRIIRRAVRHAHQAGAEDALMPRLVPALVRQMGQAYPELVRAEALVTETLRGEEERFRSTLKRGLRLLDDELGKLPDGTDLPGEAAFKLYDTHGFPLDLTQDALREQGRGVDIEGFNAAMAEQKALARAAWAGSGETADAAIWFDLAEEHGGTDFLGYDTETAEGQIAALVRDGAAIEGAEAGETVNVVLNQTPFYAEAGGQVGDTGTIRTETGRVRVTDTRKSANVFIHIGTVEEGRIEPGQAAELVVDHDRRTAIRANHSATHLLNEALREALGEHVSQRGSLNAPDRLRFDFSHGEALSAEQIAAIEAEVNAMIRQNGEVSTRIMSPDDARDLGAQALFGEKYGDEVRVVSMGVSDASGKGTDGRTYSIELCGGTHVGRLGEIGAFVALGDSAISAGVRRVEALTGQAALDHLRAQDRRVSELANLFKVSPDEVGDRVKSLMDERKALQSEVAELRREKAMGAGAEPQDINGMKSVLQVVEGVSGKDLGAMIDGVKGKLGSGVVVLIADTGAKPAVAAGVTKDLTDKLSAVDLVKAAVEALGGRGGGGRPEMAQGGGADIGRADAALEAVRGVISAV</sequence>
<dbReference type="InterPro" id="IPR009000">
    <property type="entry name" value="Transl_B-barrel_sf"/>
</dbReference>
<dbReference type="SUPFAM" id="SSF55681">
    <property type="entry name" value="Class II aaRS and biotin synthetases"/>
    <property type="match status" value="1"/>
</dbReference>
<dbReference type="InterPro" id="IPR018163">
    <property type="entry name" value="Thr/Ala-tRNA-synth_IIc_edit"/>
</dbReference>
<comment type="similarity">
    <text evidence="2 12">Belongs to the class-II aminoacyl-tRNA synthetase family.</text>
</comment>
<feature type="binding site" evidence="12">
    <location>
        <position position="563"/>
    </location>
    <ligand>
        <name>Zn(2+)</name>
        <dbReference type="ChEBI" id="CHEBI:29105"/>
    </ligand>
</feature>
<keyword evidence="15" id="KW-1185">Reference proteome</keyword>
<dbReference type="PANTHER" id="PTHR11777">
    <property type="entry name" value="ALANYL-TRNA SYNTHETASE"/>
    <property type="match status" value="1"/>
</dbReference>
<evidence type="ECO:0000256" key="9">
    <source>
        <dbReference type="ARBA" id="ARBA00022884"/>
    </source>
</evidence>
<evidence type="ECO:0000256" key="3">
    <source>
        <dbReference type="ARBA" id="ARBA00022555"/>
    </source>
</evidence>
<comment type="cofactor">
    <cofactor evidence="12">
        <name>Zn(2+)</name>
        <dbReference type="ChEBI" id="CHEBI:29105"/>
    </cofactor>
    <text evidence="12">Binds 1 zinc ion per subunit.</text>
</comment>
<keyword evidence="7 12" id="KW-0862">Zinc</keyword>
<evidence type="ECO:0000256" key="7">
    <source>
        <dbReference type="ARBA" id="ARBA00022833"/>
    </source>
</evidence>
<dbReference type="Pfam" id="PF02272">
    <property type="entry name" value="DHHA1"/>
    <property type="match status" value="1"/>
</dbReference>
<comment type="subcellular location">
    <subcellularLocation>
        <location evidence="1 12">Cytoplasm</location>
    </subcellularLocation>
</comment>
<dbReference type="PRINTS" id="PR00980">
    <property type="entry name" value="TRNASYNTHALA"/>
</dbReference>
<dbReference type="CDD" id="cd00673">
    <property type="entry name" value="AlaRS_core"/>
    <property type="match status" value="1"/>
</dbReference>
<evidence type="ECO:0000256" key="8">
    <source>
        <dbReference type="ARBA" id="ARBA00022840"/>
    </source>
</evidence>
<feature type="binding site" evidence="12">
    <location>
        <position position="677"/>
    </location>
    <ligand>
        <name>Zn(2+)</name>
        <dbReference type="ChEBI" id="CHEBI:29105"/>
    </ligand>
</feature>
<evidence type="ECO:0000256" key="4">
    <source>
        <dbReference type="ARBA" id="ARBA00022598"/>
    </source>
</evidence>
<evidence type="ECO:0000259" key="13">
    <source>
        <dbReference type="PROSITE" id="PS50860"/>
    </source>
</evidence>
<evidence type="ECO:0000313" key="15">
    <source>
        <dbReference type="Proteomes" id="UP000032232"/>
    </source>
</evidence>
<keyword evidence="6 12" id="KW-0547">Nucleotide-binding</keyword>
<evidence type="ECO:0000256" key="2">
    <source>
        <dbReference type="ARBA" id="ARBA00008226"/>
    </source>
</evidence>
<keyword evidence="9 12" id="KW-0694">RNA-binding</keyword>
<accession>A0A0D1CQX3</accession>
<dbReference type="EMBL" id="JYFE01000020">
    <property type="protein sequence ID" value="KIT17177.1"/>
    <property type="molecule type" value="Genomic_DNA"/>
</dbReference>
<keyword evidence="11 12" id="KW-0030">Aminoacyl-tRNA synthetase</keyword>
<dbReference type="InterPro" id="IPR018162">
    <property type="entry name" value="Ala-tRNA-ligase_IIc_anticod-bd"/>
</dbReference>
<dbReference type="Gene3D" id="6.10.250.550">
    <property type="match status" value="1"/>
</dbReference>